<evidence type="ECO:0000313" key="1">
    <source>
        <dbReference type="EMBL" id="KAG2089432.1"/>
    </source>
</evidence>
<protein>
    <submittedName>
        <fullName evidence="1">Uncharacterized protein</fullName>
    </submittedName>
</protein>
<dbReference type="GeneID" id="64692861"/>
<feature type="non-terminal residue" evidence="1">
    <location>
        <position position="84"/>
    </location>
</feature>
<sequence>VCTVCLGSNGHSFIECTADRLWDNSHPSLATRVDKQLLLRKSDKPLCVDWQRSRGCSSHSHNERHICSGCLGKSHGAQQCSCAQ</sequence>
<dbReference type="EMBL" id="JABBWM010000111">
    <property type="protein sequence ID" value="KAG2089432.1"/>
    <property type="molecule type" value="Genomic_DNA"/>
</dbReference>
<accession>A0A9P7JME8</accession>
<keyword evidence="2" id="KW-1185">Reference proteome</keyword>
<dbReference type="Proteomes" id="UP000823399">
    <property type="component" value="Unassembled WGS sequence"/>
</dbReference>
<reference evidence="1" key="1">
    <citation type="journal article" date="2020" name="New Phytol.">
        <title>Comparative genomics reveals dynamic genome evolution in host specialist ectomycorrhizal fungi.</title>
        <authorList>
            <person name="Lofgren L.A."/>
            <person name="Nguyen N.H."/>
            <person name="Vilgalys R."/>
            <person name="Ruytinx J."/>
            <person name="Liao H.L."/>
            <person name="Branco S."/>
            <person name="Kuo A."/>
            <person name="LaButti K."/>
            <person name="Lipzen A."/>
            <person name="Andreopoulos W."/>
            <person name="Pangilinan J."/>
            <person name="Riley R."/>
            <person name="Hundley H."/>
            <person name="Na H."/>
            <person name="Barry K."/>
            <person name="Grigoriev I.V."/>
            <person name="Stajich J.E."/>
            <person name="Kennedy P.G."/>
        </authorList>
    </citation>
    <scope>NUCLEOTIDE SEQUENCE</scope>
    <source>
        <strain evidence="1">FC423</strain>
    </source>
</reference>
<gene>
    <name evidence="1" type="ORF">F5147DRAFT_561800</name>
</gene>
<dbReference type="AlphaFoldDB" id="A0A9P7JME8"/>
<feature type="non-terminal residue" evidence="1">
    <location>
        <position position="1"/>
    </location>
</feature>
<comment type="caution">
    <text evidence="1">The sequence shown here is derived from an EMBL/GenBank/DDBJ whole genome shotgun (WGS) entry which is preliminary data.</text>
</comment>
<dbReference type="RefSeq" id="XP_041285895.1">
    <property type="nucleotide sequence ID" value="XM_041430602.1"/>
</dbReference>
<dbReference type="OrthoDB" id="2158839at2759"/>
<proteinExistence type="predicted"/>
<organism evidence="1 2">
    <name type="scientific">Suillus discolor</name>
    <dbReference type="NCBI Taxonomy" id="1912936"/>
    <lineage>
        <taxon>Eukaryota</taxon>
        <taxon>Fungi</taxon>
        <taxon>Dikarya</taxon>
        <taxon>Basidiomycota</taxon>
        <taxon>Agaricomycotina</taxon>
        <taxon>Agaricomycetes</taxon>
        <taxon>Agaricomycetidae</taxon>
        <taxon>Boletales</taxon>
        <taxon>Suillineae</taxon>
        <taxon>Suillaceae</taxon>
        <taxon>Suillus</taxon>
    </lineage>
</organism>
<evidence type="ECO:0000313" key="2">
    <source>
        <dbReference type="Proteomes" id="UP000823399"/>
    </source>
</evidence>
<name>A0A9P7JME8_9AGAM</name>